<dbReference type="GO" id="GO:0005789">
    <property type="term" value="C:endoplasmic reticulum membrane"/>
    <property type="evidence" value="ECO:0007669"/>
    <property type="project" value="UniProtKB-SubCell"/>
</dbReference>
<dbReference type="GO" id="GO:0015031">
    <property type="term" value="P:protein transport"/>
    <property type="evidence" value="ECO:0007669"/>
    <property type="project" value="UniProtKB-KW"/>
</dbReference>
<keyword evidence="13" id="KW-1185">Reference proteome</keyword>
<keyword evidence="2" id="KW-0813">Transport</keyword>
<evidence type="ECO:0000256" key="4">
    <source>
        <dbReference type="ARBA" id="ARBA00022692"/>
    </source>
</evidence>
<evidence type="ECO:0000256" key="6">
    <source>
        <dbReference type="ARBA" id="ARBA00022824"/>
    </source>
</evidence>
<keyword evidence="4" id="KW-0812">Transmembrane</keyword>
<dbReference type="Pfam" id="PF00400">
    <property type="entry name" value="WD40"/>
    <property type="match status" value="2"/>
</dbReference>
<evidence type="ECO:0000256" key="5">
    <source>
        <dbReference type="ARBA" id="ARBA00022737"/>
    </source>
</evidence>
<keyword evidence="7" id="KW-0653">Protein transport</keyword>
<sequence>MERRTSFPTSTQITCASWLPIPTTTVDAHDVMPIVLGKTVADGTAGVLHLASYNFNRDEFVSKRGDEEEEEEEEGEGKGEGGPVGIAVHPGGDGVVVSFPKSCNCRYFELDDVKSKLKISDKVLSPLLGVGPQKCLVFSVDGCKLAVGGEDGYLRVFEWPSMQLLLDEPKAQSSFKDLDFSLDSEFLVSTSNDGPARVWDITKAVPLATLARDQGESIEFCRFSRDGTKPFLFCTVTRSGKASITVWDMTTWKKLGGKNFFDKPISAFSISRNGKFLAIGSIGGDICVVEVQKMRVQHLIKRAHVGASITSMEFSSNGRALLSVSTEWAARINPIHCDADWK</sequence>
<dbReference type="PANTHER" id="PTHR23284:SF2">
    <property type="entry name" value="SEC12-LIKE PROTEIN 1"/>
    <property type="match status" value="1"/>
</dbReference>
<dbReference type="EMBL" id="JAHRHJ020000008">
    <property type="protein sequence ID" value="KAH9305256.1"/>
    <property type="molecule type" value="Genomic_DNA"/>
</dbReference>
<feature type="region of interest" description="Disordered" evidence="11">
    <location>
        <begin position="61"/>
        <end position="85"/>
    </location>
</feature>
<evidence type="ECO:0000256" key="11">
    <source>
        <dbReference type="SAM" id="MobiDB-lite"/>
    </source>
</evidence>
<evidence type="ECO:0000313" key="12">
    <source>
        <dbReference type="EMBL" id="KAH9305256.1"/>
    </source>
</evidence>
<dbReference type="PROSITE" id="PS50082">
    <property type="entry name" value="WD_REPEATS_2"/>
    <property type="match status" value="1"/>
</dbReference>
<evidence type="ECO:0000256" key="7">
    <source>
        <dbReference type="ARBA" id="ARBA00022927"/>
    </source>
</evidence>
<comment type="caution">
    <text evidence="12">The sequence shown here is derived from an EMBL/GenBank/DDBJ whole genome shotgun (WGS) entry which is preliminary data.</text>
</comment>
<evidence type="ECO:0000256" key="1">
    <source>
        <dbReference type="ARBA" id="ARBA00004389"/>
    </source>
</evidence>
<comment type="subcellular location">
    <subcellularLocation>
        <location evidence="1">Endoplasmic reticulum membrane</location>
        <topology evidence="1">Single-pass membrane protein</topology>
    </subcellularLocation>
</comment>
<name>A0AA38KIC6_TAXCH</name>
<feature type="repeat" description="WD" evidence="10">
    <location>
        <begin position="178"/>
        <end position="209"/>
    </location>
</feature>
<evidence type="ECO:0008006" key="14">
    <source>
        <dbReference type="Google" id="ProtNLM"/>
    </source>
</evidence>
<evidence type="ECO:0000313" key="13">
    <source>
        <dbReference type="Proteomes" id="UP000824469"/>
    </source>
</evidence>
<keyword evidence="9" id="KW-0472">Membrane</keyword>
<dbReference type="GO" id="GO:0006888">
    <property type="term" value="P:endoplasmic reticulum to Golgi vesicle-mediated transport"/>
    <property type="evidence" value="ECO:0007669"/>
    <property type="project" value="TreeGrafter"/>
</dbReference>
<dbReference type="InterPro" id="IPR001680">
    <property type="entry name" value="WD40_rpt"/>
</dbReference>
<evidence type="ECO:0000256" key="9">
    <source>
        <dbReference type="ARBA" id="ARBA00023136"/>
    </source>
</evidence>
<dbReference type="SMART" id="SM00320">
    <property type="entry name" value="WD40"/>
    <property type="match status" value="5"/>
</dbReference>
<protein>
    <recommendedName>
        <fullName evidence="14">Anaphase-promoting complex subunit 4 WD40 domain-containing protein</fullName>
    </recommendedName>
</protein>
<organism evidence="12 13">
    <name type="scientific">Taxus chinensis</name>
    <name type="common">Chinese yew</name>
    <name type="synonym">Taxus wallichiana var. chinensis</name>
    <dbReference type="NCBI Taxonomy" id="29808"/>
    <lineage>
        <taxon>Eukaryota</taxon>
        <taxon>Viridiplantae</taxon>
        <taxon>Streptophyta</taxon>
        <taxon>Embryophyta</taxon>
        <taxon>Tracheophyta</taxon>
        <taxon>Spermatophyta</taxon>
        <taxon>Pinopsida</taxon>
        <taxon>Pinidae</taxon>
        <taxon>Conifers II</taxon>
        <taxon>Cupressales</taxon>
        <taxon>Taxaceae</taxon>
        <taxon>Taxus</taxon>
    </lineage>
</organism>
<keyword evidence="5" id="KW-0677">Repeat</keyword>
<evidence type="ECO:0000256" key="10">
    <source>
        <dbReference type="PROSITE-ProRule" id="PRU00221"/>
    </source>
</evidence>
<keyword evidence="3 10" id="KW-0853">WD repeat</keyword>
<keyword evidence="6" id="KW-0256">Endoplasmic reticulum</keyword>
<dbReference type="GO" id="GO:0005085">
    <property type="term" value="F:guanyl-nucleotide exchange factor activity"/>
    <property type="evidence" value="ECO:0007669"/>
    <property type="project" value="InterPro"/>
</dbReference>
<dbReference type="AlphaFoldDB" id="A0AA38KIC6"/>
<evidence type="ECO:0000256" key="2">
    <source>
        <dbReference type="ARBA" id="ARBA00022448"/>
    </source>
</evidence>
<evidence type="ECO:0000256" key="8">
    <source>
        <dbReference type="ARBA" id="ARBA00022989"/>
    </source>
</evidence>
<dbReference type="InterPro" id="IPR036322">
    <property type="entry name" value="WD40_repeat_dom_sf"/>
</dbReference>
<dbReference type="OMA" id="EKIECCC"/>
<feature type="non-terminal residue" evidence="12">
    <location>
        <position position="342"/>
    </location>
</feature>
<dbReference type="GO" id="GO:0003400">
    <property type="term" value="P:regulation of COPII vesicle coating"/>
    <property type="evidence" value="ECO:0007669"/>
    <property type="project" value="TreeGrafter"/>
</dbReference>
<dbReference type="Proteomes" id="UP000824469">
    <property type="component" value="Unassembled WGS sequence"/>
</dbReference>
<evidence type="ECO:0000256" key="3">
    <source>
        <dbReference type="ARBA" id="ARBA00022574"/>
    </source>
</evidence>
<dbReference type="InterPro" id="IPR015943">
    <property type="entry name" value="WD40/YVTN_repeat-like_dom_sf"/>
</dbReference>
<gene>
    <name evidence="12" type="ORF">KI387_009660</name>
</gene>
<accession>A0AA38KIC6</accession>
<reference evidence="12 13" key="1">
    <citation type="journal article" date="2021" name="Nat. Plants">
        <title>The Taxus genome provides insights into paclitaxel biosynthesis.</title>
        <authorList>
            <person name="Xiong X."/>
            <person name="Gou J."/>
            <person name="Liao Q."/>
            <person name="Li Y."/>
            <person name="Zhou Q."/>
            <person name="Bi G."/>
            <person name="Li C."/>
            <person name="Du R."/>
            <person name="Wang X."/>
            <person name="Sun T."/>
            <person name="Guo L."/>
            <person name="Liang H."/>
            <person name="Lu P."/>
            <person name="Wu Y."/>
            <person name="Zhang Z."/>
            <person name="Ro D.K."/>
            <person name="Shang Y."/>
            <person name="Huang S."/>
            <person name="Yan J."/>
        </authorList>
    </citation>
    <scope>NUCLEOTIDE SEQUENCE [LARGE SCALE GENOMIC DNA]</scope>
    <source>
        <strain evidence="12">Ta-2019</strain>
    </source>
</reference>
<dbReference type="Gene3D" id="2.130.10.10">
    <property type="entry name" value="YVTN repeat-like/Quinoprotein amine dehydrogenase"/>
    <property type="match status" value="1"/>
</dbReference>
<dbReference type="PANTHER" id="PTHR23284">
    <property type="entry name" value="PROLACTIN REGULATORY ELEMENT BINDING PROTEIN"/>
    <property type="match status" value="1"/>
</dbReference>
<dbReference type="InterPro" id="IPR045260">
    <property type="entry name" value="Sec12-like"/>
</dbReference>
<proteinExistence type="predicted"/>
<keyword evidence="8" id="KW-1133">Transmembrane helix</keyword>
<dbReference type="SUPFAM" id="SSF50978">
    <property type="entry name" value="WD40 repeat-like"/>
    <property type="match status" value="1"/>
</dbReference>